<evidence type="ECO:0000313" key="5">
    <source>
        <dbReference type="Proteomes" id="UP000663823"/>
    </source>
</evidence>
<feature type="compositionally biased region" description="Polar residues" evidence="2">
    <location>
        <begin position="494"/>
        <end position="511"/>
    </location>
</feature>
<name>A0A819I764_9BILA</name>
<evidence type="ECO:0000256" key="1">
    <source>
        <dbReference type="SAM" id="Coils"/>
    </source>
</evidence>
<evidence type="ECO:0000313" key="4">
    <source>
        <dbReference type="EMBL" id="CAF3914229.1"/>
    </source>
</evidence>
<organism evidence="4 5">
    <name type="scientific">Rotaria sordida</name>
    <dbReference type="NCBI Taxonomy" id="392033"/>
    <lineage>
        <taxon>Eukaryota</taxon>
        <taxon>Metazoa</taxon>
        <taxon>Spiralia</taxon>
        <taxon>Gnathifera</taxon>
        <taxon>Rotifera</taxon>
        <taxon>Eurotatoria</taxon>
        <taxon>Bdelloidea</taxon>
        <taxon>Philodinida</taxon>
        <taxon>Philodinidae</taxon>
        <taxon>Rotaria</taxon>
    </lineage>
</organism>
<feature type="coiled-coil region" evidence="1">
    <location>
        <begin position="443"/>
        <end position="470"/>
    </location>
</feature>
<dbReference type="SUPFAM" id="SSF88874">
    <property type="entry name" value="Receptor-binding domain of short tail fibre protein gp12"/>
    <property type="match status" value="1"/>
</dbReference>
<dbReference type="Pfam" id="PF07484">
    <property type="entry name" value="Collar"/>
    <property type="match status" value="1"/>
</dbReference>
<dbReference type="Gene3D" id="3.90.1340.10">
    <property type="entry name" value="Phage tail collar domain"/>
    <property type="match status" value="1"/>
</dbReference>
<comment type="caution">
    <text evidence="4">The sequence shown here is derived from an EMBL/GenBank/DDBJ whole genome shotgun (WGS) entry which is preliminary data.</text>
</comment>
<keyword evidence="1" id="KW-0175">Coiled coil</keyword>
<accession>A0A819I764</accession>
<dbReference type="Proteomes" id="UP000663823">
    <property type="component" value="Unassembled WGS sequence"/>
</dbReference>
<proteinExistence type="predicted"/>
<feature type="non-terminal residue" evidence="4">
    <location>
        <position position="1"/>
    </location>
</feature>
<dbReference type="InterPro" id="IPR037053">
    <property type="entry name" value="Phage_tail_collar_dom_sf"/>
</dbReference>
<feature type="region of interest" description="Disordered" evidence="2">
    <location>
        <begin position="1"/>
        <end position="30"/>
    </location>
</feature>
<protein>
    <recommendedName>
        <fullName evidence="3">Phage tail collar domain-containing protein</fullName>
    </recommendedName>
</protein>
<dbReference type="InterPro" id="IPR011083">
    <property type="entry name" value="Phage_tail_collar_dom"/>
</dbReference>
<feature type="domain" description="Phage tail collar" evidence="3">
    <location>
        <begin position="285"/>
        <end position="322"/>
    </location>
</feature>
<reference evidence="4" key="1">
    <citation type="submission" date="2021-02" db="EMBL/GenBank/DDBJ databases">
        <authorList>
            <person name="Nowell W R."/>
        </authorList>
    </citation>
    <scope>NUCLEOTIDE SEQUENCE</scope>
</reference>
<gene>
    <name evidence="4" type="ORF">OTI717_LOCUS24464</name>
</gene>
<sequence>SVSSAPLLDETNSTRRSSTQARAASDDSSLGRAVVNTQELTISDYHGSQVYIYSAVSNENENKAEPQKWRFYYVPIMAPTIDNTLGNDTWIWDINSEIRLKLMLGNQEVQELARNAITKKYPSQVSQYSQLWTVAPLIIDSLMAYVASSTASPVQGVTPNRIVNPNSLTLTFRFECSSPSNAQLIMSKIKNGDYSTEIAFYFAGFKQVTTNLVSITADQLKNVLSKTAADGGNTNAQYIHRNQAAKFVAKYVTNVKKMIYVENANTNLTSLTNGLEDQFISMLEQAVSRIQYQRLFSVIGTSYGVGDGSSTYNLPDFRGRVPVGVDESAIRIGHADRIGSFGGKAEHNLSIDQVPSHKHEKGTINLSSDGIHTHSYGDPGHRHNYGLDARNKEIRLNTIMPAGHYYTQETKELMFSVIQFIEREKNGPTIPLYNVNDRIMAALQISHGSLVKLKNEMKQLQEEQQKFLDHKLLEQQQQPYTLAQKNKTERLRPRSSSPVTTPKNDYSTSVDTPRAGAKVPSKHGGGARKAPAITIIIDNATWHCELTDDTKPPLRSWRKQMIADWLQDHNISYAKDISKPELLELAFENLPDKKYKVDEEAKQYRINILRYYKIQGFYNDGDKHIGTTPDFTLKVIEHVLGVVNRYVKEDVQLDGTIDELIVKSSTVVIDNLDIKNDQTAQKNICTNIINNEDLYQLISRSEPIMNSYQCYNELQHKDDAIKECFNDLQSTLQDIDICQQPFNDLYCTTPSSFCNSDIPIPLSPSSYWLSTSERTNTSKHFLDLQSEQESDFEFFLHPSIPNSPHISVHVNGVAIPMRSIYNTTRPYRSSRGRSVHWKDEIVHPSKNENYYNRSNSTNIKKNVSRISLNTSLPYHTKLNIRIQVNRLNCDDFNENNHIKAKATVQRLNPQYDHQHFEALQRAYCQHYLISSPNERMVTKIRTNIPIPNEKSSPYRHISIPVSLPIDQRLFLYIQNDEIFARC</sequence>
<evidence type="ECO:0000256" key="2">
    <source>
        <dbReference type="SAM" id="MobiDB-lite"/>
    </source>
</evidence>
<evidence type="ECO:0000259" key="3">
    <source>
        <dbReference type="Pfam" id="PF07484"/>
    </source>
</evidence>
<dbReference type="AlphaFoldDB" id="A0A819I764"/>
<feature type="region of interest" description="Disordered" evidence="2">
    <location>
        <begin position="480"/>
        <end position="526"/>
    </location>
</feature>
<dbReference type="EMBL" id="CAJOAX010004629">
    <property type="protein sequence ID" value="CAF3914229.1"/>
    <property type="molecule type" value="Genomic_DNA"/>
</dbReference>
<feature type="compositionally biased region" description="Polar residues" evidence="2">
    <location>
        <begin position="1"/>
        <end position="28"/>
    </location>
</feature>